<dbReference type="STRING" id="2769.R7Q9P7"/>
<comment type="subcellular location">
    <subcellularLocation>
        <location evidence="1">Nucleus</location>
    </subcellularLocation>
</comment>
<dbReference type="GO" id="GO:0032389">
    <property type="term" value="C:MutLalpha complex"/>
    <property type="evidence" value="ECO:0007669"/>
    <property type="project" value="TreeGrafter"/>
</dbReference>
<evidence type="ECO:0000256" key="4">
    <source>
        <dbReference type="ARBA" id="ARBA00023204"/>
    </source>
</evidence>
<dbReference type="FunFam" id="3.30.230.10:FF:000014">
    <property type="entry name" value="DNA mismatch repair protein Mlh1"/>
    <property type="match status" value="1"/>
</dbReference>
<evidence type="ECO:0000313" key="8">
    <source>
        <dbReference type="EMBL" id="CDF35267.1"/>
    </source>
</evidence>
<dbReference type="SUPFAM" id="SSF54211">
    <property type="entry name" value="Ribosomal protein S5 domain 2-like"/>
    <property type="match status" value="1"/>
</dbReference>
<dbReference type="Pfam" id="PF13589">
    <property type="entry name" value="HATPase_c_3"/>
    <property type="match status" value="1"/>
</dbReference>
<dbReference type="PANTHER" id="PTHR10073:SF12">
    <property type="entry name" value="DNA MISMATCH REPAIR PROTEIN MLH1"/>
    <property type="match status" value="1"/>
</dbReference>
<dbReference type="GO" id="GO:0140664">
    <property type="term" value="F:ATP-dependent DNA damage sensor activity"/>
    <property type="evidence" value="ECO:0007669"/>
    <property type="project" value="InterPro"/>
</dbReference>
<evidence type="ECO:0000259" key="7">
    <source>
        <dbReference type="SMART" id="SM01340"/>
    </source>
</evidence>
<feature type="region of interest" description="Disordered" evidence="6">
    <location>
        <begin position="403"/>
        <end position="465"/>
    </location>
</feature>
<dbReference type="InterPro" id="IPR032189">
    <property type="entry name" value="Mlh1_C"/>
</dbReference>
<dbReference type="PANTHER" id="PTHR10073">
    <property type="entry name" value="DNA MISMATCH REPAIR PROTEIN MLH, PMS, MUTL"/>
    <property type="match status" value="1"/>
</dbReference>
<dbReference type="SMART" id="SM01340">
    <property type="entry name" value="DNA_mis_repair"/>
    <property type="match status" value="1"/>
</dbReference>
<evidence type="ECO:0000256" key="2">
    <source>
        <dbReference type="ARBA" id="ARBA00006082"/>
    </source>
</evidence>
<dbReference type="InterPro" id="IPR014762">
    <property type="entry name" value="DNA_mismatch_repair_CS"/>
</dbReference>
<keyword evidence="9" id="KW-1185">Reference proteome</keyword>
<dbReference type="Proteomes" id="UP000012073">
    <property type="component" value="Unassembled WGS sequence"/>
</dbReference>
<dbReference type="GO" id="GO:0030983">
    <property type="term" value="F:mismatched DNA binding"/>
    <property type="evidence" value="ECO:0007669"/>
    <property type="project" value="InterPro"/>
</dbReference>
<dbReference type="SUPFAM" id="SSF55874">
    <property type="entry name" value="ATPase domain of HSP90 chaperone/DNA topoisomerase II/histidine kinase"/>
    <property type="match status" value="1"/>
</dbReference>
<dbReference type="Pfam" id="PF01119">
    <property type="entry name" value="DNA_mis_repair"/>
    <property type="match status" value="1"/>
</dbReference>
<feature type="domain" description="DNA mismatch repair protein S5" evidence="7">
    <location>
        <begin position="211"/>
        <end position="330"/>
    </location>
</feature>
<dbReference type="GO" id="GO:0005524">
    <property type="term" value="F:ATP binding"/>
    <property type="evidence" value="ECO:0007669"/>
    <property type="project" value="InterPro"/>
</dbReference>
<dbReference type="PROSITE" id="PS00058">
    <property type="entry name" value="DNA_MISMATCH_REPAIR_1"/>
    <property type="match status" value="1"/>
</dbReference>
<keyword evidence="4" id="KW-0234">DNA repair</keyword>
<dbReference type="NCBIfam" id="TIGR00585">
    <property type="entry name" value="mutl"/>
    <property type="match status" value="1"/>
</dbReference>
<dbReference type="InterPro" id="IPR020568">
    <property type="entry name" value="Ribosomal_Su5_D2-typ_SF"/>
</dbReference>
<dbReference type="InterPro" id="IPR002099">
    <property type="entry name" value="MutL/Mlh/PMS"/>
</dbReference>
<sequence length="845" mass="94502">MEEESAHGLTSPHETCRIRRLPEGVINRIAAGEVVVRPSAALKELLENSLDAGASSITITVRNGGLKLLQVCDDGKGVSKEDLPLLCQRFATSKLRTFEDLAAVSTFGFRGEALASISHVARLSLLTKTKDSDVAYKATYLDGVLRGEPEPTAGCDGTTMIIEDMFYNLVARRNALKSPSDEYRAVVDVVSRYAIRYPQVSFLCSTVSDNIRAGFGSSVANELLSFEVKIYPAKATVSVYTTTANFSMKKAVFVLFINGRLIECQPLKRAVLATYGSFLPKNGHPFVYVDLKMRQADIDVNVHPTKKEVRFLNEQLIVEAVVDKLIEKLKTTETSRTFLAQSILATNGSGIQAEPPITSSSPRVRDWDSEEKLRVRQSNSHNLSFASQDIKIFDELTEKSGALDELPEPGESLPQNDASQSLRDSEGSPFERMDLTTPGNHTETRGPGKKSTSSSKSNIMHAKNKVRTGADAPVGLYDVYLSRNNQFSKAIDIQTWRKRRKRALPLLTSVENMLNECQSKSHSGLTQALKEHIFIGVASDNFVLLQHSTKLLLAEIGPIVAELMYQQILIRFADLDTLSLSPPAPLVRLIEGYTGGKGKSEVHETADYCSKMLMDKAPMLSEYFGISISKDGEGEVEIHTIPLLFPKVMPDVKYFGAFLYHLAVDTNWCEEFECLQGISRAIAEWYGRHWDFGSFQGDETMGSYDENREQNVEGNLANAKPKTSAETVDTSREWLLRHIFFASLRKDFYPPQSFYTEKIVREITSTARLYKDDRTCSRGRKRDVRRYAMERVNDACARNSHCLLPWTCVIDTGPHARWRLFLKNNWPKDSGPLVSEHNEQNEGRL</sequence>
<gene>
    <name evidence="8" type="ORF">CHC_T00010169001</name>
</gene>
<dbReference type="OrthoDB" id="10263226at2759"/>
<dbReference type="OMA" id="ANYHVKK"/>
<keyword evidence="3" id="KW-0227">DNA damage</keyword>
<feature type="compositionally biased region" description="Basic and acidic residues" evidence="6">
    <location>
        <begin position="423"/>
        <end position="434"/>
    </location>
</feature>
<dbReference type="InterPro" id="IPR014721">
    <property type="entry name" value="Ribsml_uS5_D2-typ_fold_subgr"/>
</dbReference>
<feature type="compositionally biased region" description="Basic and acidic residues" evidence="6">
    <location>
        <begin position="363"/>
        <end position="374"/>
    </location>
</feature>
<evidence type="ECO:0000256" key="1">
    <source>
        <dbReference type="ARBA" id="ARBA00004123"/>
    </source>
</evidence>
<dbReference type="EMBL" id="HG001726">
    <property type="protein sequence ID" value="CDF35267.1"/>
    <property type="molecule type" value="Genomic_DNA"/>
</dbReference>
<dbReference type="Gene3D" id="3.30.230.10">
    <property type="match status" value="1"/>
</dbReference>
<dbReference type="KEGG" id="ccp:CHC_T00010169001"/>
<feature type="compositionally biased region" description="Polar residues" evidence="6">
    <location>
        <begin position="413"/>
        <end position="422"/>
    </location>
</feature>
<dbReference type="InterPro" id="IPR036890">
    <property type="entry name" value="HATPase_C_sf"/>
</dbReference>
<comment type="similarity">
    <text evidence="2">Belongs to the DNA mismatch repair MutL/HexB family.</text>
</comment>
<dbReference type="CDD" id="cd16926">
    <property type="entry name" value="HATPase_MutL-MLH-PMS-like"/>
    <property type="match status" value="1"/>
</dbReference>
<dbReference type="Gene3D" id="3.30.565.10">
    <property type="entry name" value="Histidine kinase-like ATPase, C-terminal domain"/>
    <property type="match status" value="1"/>
</dbReference>
<dbReference type="GeneID" id="17322826"/>
<evidence type="ECO:0000256" key="6">
    <source>
        <dbReference type="SAM" id="MobiDB-lite"/>
    </source>
</evidence>
<dbReference type="AlphaFoldDB" id="R7Q9P7"/>
<dbReference type="Pfam" id="PF16413">
    <property type="entry name" value="Mlh1_C"/>
    <property type="match status" value="1"/>
</dbReference>
<dbReference type="Gramene" id="CDF35267">
    <property type="protein sequence ID" value="CDF35267"/>
    <property type="gene ID" value="CHC_T00010169001"/>
</dbReference>
<evidence type="ECO:0000313" key="9">
    <source>
        <dbReference type="Proteomes" id="UP000012073"/>
    </source>
</evidence>
<evidence type="ECO:0000256" key="3">
    <source>
        <dbReference type="ARBA" id="ARBA00022763"/>
    </source>
</evidence>
<dbReference type="GO" id="GO:0016887">
    <property type="term" value="F:ATP hydrolysis activity"/>
    <property type="evidence" value="ECO:0007669"/>
    <property type="project" value="InterPro"/>
</dbReference>
<organism evidence="8 9">
    <name type="scientific">Chondrus crispus</name>
    <name type="common">Carrageen Irish moss</name>
    <name type="synonym">Polymorpha crispa</name>
    <dbReference type="NCBI Taxonomy" id="2769"/>
    <lineage>
        <taxon>Eukaryota</taxon>
        <taxon>Rhodophyta</taxon>
        <taxon>Florideophyceae</taxon>
        <taxon>Rhodymeniophycidae</taxon>
        <taxon>Gigartinales</taxon>
        <taxon>Gigartinaceae</taxon>
        <taxon>Chondrus</taxon>
    </lineage>
</organism>
<dbReference type="RefSeq" id="XP_005715086.1">
    <property type="nucleotide sequence ID" value="XM_005715029.1"/>
</dbReference>
<dbReference type="GO" id="GO:0006298">
    <property type="term" value="P:mismatch repair"/>
    <property type="evidence" value="ECO:0007669"/>
    <property type="project" value="InterPro"/>
</dbReference>
<dbReference type="InterPro" id="IPR013507">
    <property type="entry name" value="DNA_mismatch_S5_2-like"/>
</dbReference>
<protein>
    <submittedName>
        <fullName evidence="8">DNA mismatch repair protein MLH1</fullName>
    </submittedName>
</protein>
<feature type="region of interest" description="Disordered" evidence="6">
    <location>
        <begin position="350"/>
        <end position="379"/>
    </location>
</feature>
<evidence type="ECO:0000256" key="5">
    <source>
        <dbReference type="ARBA" id="ARBA00023242"/>
    </source>
</evidence>
<dbReference type="FunFam" id="3.30.565.10:FF:000079">
    <property type="entry name" value="DNA mismatch repair protein MLH"/>
    <property type="match status" value="1"/>
</dbReference>
<accession>R7Q9P7</accession>
<dbReference type="InterPro" id="IPR038973">
    <property type="entry name" value="MutL/Mlh/Pms-like"/>
</dbReference>
<proteinExistence type="inferred from homology"/>
<name>R7Q9P7_CHOCR</name>
<keyword evidence="5" id="KW-0539">Nucleus</keyword>
<reference evidence="9" key="1">
    <citation type="journal article" date="2013" name="Proc. Natl. Acad. Sci. U.S.A.">
        <title>Genome structure and metabolic features in the red seaweed Chondrus crispus shed light on evolution of the Archaeplastida.</title>
        <authorList>
            <person name="Collen J."/>
            <person name="Porcel B."/>
            <person name="Carre W."/>
            <person name="Ball S.G."/>
            <person name="Chaparro C."/>
            <person name="Tonon T."/>
            <person name="Barbeyron T."/>
            <person name="Michel G."/>
            <person name="Noel B."/>
            <person name="Valentin K."/>
            <person name="Elias M."/>
            <person name="Artiguenave F."/>
            <person name="Arun A."/>
            <person name="Aury J.M."/>
            <person name="Barbosa-Neto J.F."/>
            <person name="Bothwell J.H."/>
            <person name="Bouget F.Y."/>
            <person name="Brillet L."/>
            <person name="Cabello-Hurtado F."/>
            <person name="Capella-Gutierrez S."/>
            <person name="Charrier B."/>
            <person name="Cladiere L."/>
            <person name="Cock J.M."/>
            <person name="Coelho S.M."/>
            <person name="Colleoni C."/>
            <person name="Czjzek M."/>
            <person name="Da Silva C."/>
            <person name="Delage L."/>
            <person name="Denoeud F."/>
            <person name="Deschamps P."/>
            <person name="Dittami S.M."/>
            <person name="Gabaldon T."/>
            <person name="Gachon C.M."/>
            <person name="Groisillier A."/>
            <person name="Herve C."/>
            <person name="Jabbari K."/>
            <person name="Katinka M."/>
            <person name="Kloareg B."/>
            <person name="Kowalczyk N."/>
            <person name="Labadie K."/>
            <person name="Leblanc C."/>
            <person name="Lopez P.J."/>
            <person name="McLachlan D.H."/>
            <person name="Meslet-Cladiere L."/>
            <person name="Moustafa A."/>
            <person name="Nehr Z."/>
            <person name="Nyvall Collen P."/>
            <person name="Panaud O."/>
            <person name="Partensky F."/>
            <person name="Poulain J."/>
            <person name="Rensing S.A."/>
            <person name="Rousvoal S."/>
            <person name="Samson G."/>
            <person name="Symeonidi A."/>
            <person name="Weissenbach J."/>
            <person name="Zambounis A."/>
            <person name="Wincker P."/>
            <person name="Boyen C."/>
        </authorList>
    </citation>
    <scope>NUCLEOTIDE SEQUENCE [LARGE SCALE GENOMIC DNA]</scope>
    <source>
        <strain evidence="9">cv. Stackhouse</strain>
    </source>
</reference>